<evidence type="ECO:0000313" key="5">
    <source>
        <dbReference type="Proteomes" id="UP000054937"/>
    </source>
</evidence>
<evidence type="ECO:0000256" key="3">
    <source>
        <dbReference type="SAM" id="Phobius"/>
    </source>
</evidence>
<protein>
    <recommendedName>
        <fullName evidence="6">NAD(P)-binding domain</fullName>
    </recommendedName>
</protein>
<dbReference type="OrthoDB" id="418498at2759"/>
<dbReference type="PIRSF" id="PIRSF000126">
    <property type="entry name" value="11-beta-HSD1"/>
    <property type="match status" value="1"/>
</dbReference>
<evidence type="ECO:0000256" key="1">
    <source>
        <dbReference type="ARBA" id="ARBA00006484"/>
    </source>
</evidence>
<dbReference type="PANTHER" id="PTHR43899">
    <property type="entry name" value="RH59310P"/>
    <property type="match status" value="1"/>
</dbReference>
<accession>A0A0V0QW50</accession>
<dbReference type="Proteomes" id="UP000054937">
    <property type="component" value="Unassembled WGS sequence"/>
</dbReference>
<sequence>MIFNLIFLVGLGFLFTKIWEFAQIFLQGSKKKDLQKIYGKGWVLVTGGSDGIGKAFCELLYNQGFSVCVFGRNEEKTKNLCQEIKKPQNQNKIVPIIGDFKNCIRDDEFMKDIEKQLDNAINTENVCMLINNVGMEFTHSQRDKSMEFLKDSISVNLGSQILMTKLVLDKYFKTSEKQKRAIISISSFVGEVIMPYNADYCATKSANDKYSQSLSWELKDENIDVLSLKPFFVTTKMTGFQKKMGAISPKACAQGALNHLGELTTTNGDKAHKLQGFFTRSMPLNFLASKFIGFNKKVINKIKAKEARQKKTE</sequence>
<keyword evidence="3" id="KW-0472">Membrane</keyword>
<dbReference type="Pfam" id="PF00106">
    <property type="entry name" value="adh_short"/>
    <property type="match status" value="1"/>
</dbReference>
<dbReference type="OMA" id="NINMMAV"/>
<dbReference type="InterPro" id="IPR036291">
    <property type="entry name" value="NAD(P)-bd_dom_sf"/>
</dbReference>
<dbReference type="InterPro" id="IPR051019">
    <property type="entry name" value="VLCFA-Steroid_DH"/>
</dbReference>
<dbReference type="AlphaFoldDB" id="A0A0V0QW50"/>
<dbReference type="EMBL" id="LDAU01000096">
    <property type="protein sequence ID" value="KRX06471.1"/>
    <property type="molecule type" value="Genomic_DNA"/>
</dbReference>
<keyword evidence="3" id="KW-1133">Transmembrane helix</keyword>
<evidence type="ECO:0000313" key="4">
    <source>
        <dbReference type="EMBL" id="KRX06471.1"/>
    </source>
</evidence>
<dbReference type="InterPro" id="IPR002347">
    <property type="entry name" value="SDR_fam"/>
</dbReference>
<feature type="transmembrane region" description="Helical" evidence="3">
    <location>
        <begin position="6"/>
        <end position="26"/>
    </location>
</feature>
<reference evidence="4 5" key="1">
    <citation type="journal article" date="2015" name="Sci. Rep.">
        <title>Genome of the facultative scuticociliatosis pathogen Pseudocohnilembus persalinus provides insight into its virulence through horizontal gene transfer.</title>
        <authorList>
            <person name="Xiong J."/>
            <person name="Wang G."/>
            <person name="Cheng J."/>
            <person name="Tian M."/>
            <person name="Pan X."/>
            <person name="Warren A."/>
            <person name="Jiang C."/>
            <person name="Yuan D."/>
            <person name="Miao W."/>
        </authorList>
    </citation>
    <scope>NUCLEOTIDE SEQUENCE [LARGE SCALE GENOMIC DNA]</scope>
    <source>
        <strain evidence="4">36N120E</strain>
    </source>
</reference>
<dbReference type="InParanoid" id="A0A0V0QW50"/>
<dbReference type="FunCoup" id="A0A0V0QW50">
    <property type="interactions" value="75"/>
</dbReference>
<keyword evidence="2" id="KW-0560">Oxidoreductase</keyword>
<keyword evidence="3" id="KW-0812">Transmembrane</keyword>
<comment type="similarity">
    <text evidence="1">Belongs to the short-chain dehydrogenases/reductases (SDR) family.</text>
</comment>
<dbReference type="PRINTS" id="PR00081">
    <property type="entry name" value="GDHRDH"/>
</dbReference>
<dbReference type="PANTHER" id="PTHR43899:SF13">
    <property type="entry name" value="RH59310P"/>
    <property type="match status" value="1"/>
</dbReference>
<keyword evidence="5" id="KW-1185">Reference proteome</keyword>
<comment type="caution">
    <text evidence="4">The sequence shown here is derived from an EMBL/GenBank/DDBJ whole genome shotgun (WGS) entry which is preliminary data.</text>
</comment>
<evidence type="ECO:0008006" key="6">
    <source>
        <dbReference type="Google" id="ProtNLM"/>
    </source>
</evidence>
<name>A0A0V0QW50_PSEPJ</name>
<dbReference type="GO" id="GO:0016491">
    <property type="term" value="F:oxidoreductase activity"/>
    <property type="evidence" value="ECO:0007669"/>
    <property type="project" value="UniProtKB-KW"/>
</dbReference>
<gene>
    <name evidence="4" type="ORF">PPERSA_05084</name>
</gene>
<organism evidence="4 5">
    <name type="scientific">Pseudocohnilembus persalinus</name>
    <name type="common">Ciliate</name>
    <dbReference type="NCBI Taxonomy" id="266149"/>
    <lineage>
        <taxon>Eukaryota</taxon>
        <taxon>Sar</taxon>
        <taxon>Alveolata</taxon>
        <taxon>Ciliophora</taxon>
        <taxon>Intramacronucleata</taxon>
        <taxon>Oligohymenophorea</taxon>
        <taxon>Scuticociliatia</taxon>
        <taxon>Philasterida</taxon>
        <taxon>Pseudocohnilembidae</taxon>
        <taxon>Pseudocohnilembus</taxon>
    </lineage>
</organism>
<dbReference type="SUPFAM" id="SSF51735">
    <property type="entry name" value="NAD(P)-binding Rossmann-fold domains"/>
    <property type="match status" value="1"/>
</dbReference>
<evidence type="ECO:0000256" key="2">
    <source>
        <dbReference type="ARBA" id="ARBA00023002"/>
    </source>
</evidence>
<dbReference type="Gene3D" id="3.40.50.720">
    <property type="entry name" value="NAD(P)-binding Rossmann-like Domain"/>
    <property type="match status" value="1"/>
</dbReference>
<proteinExistence type="inferred from homology"/>